<accession>A0A0A0LV85</accession>
<evidence type="ECO:0008006" key="5">
    <source>
        <dbReference type="Google" id="ProtNLM"/>
    </source>
</evidence>
<keyword evidence="1" id="KW-0472">Membrane</keyword>
<dbReference type="PANTHER" id="PTHR35718">
    <property type="entry name" value="EXPRESSED PROTEIN"/>
    <property type="match status" value="1"/>
</dbReference>
<dbReference type="EMBL" id="CM002922">
    <property type="protein sequence ID" value="KGN65678.1"/>
    <property type="molecule type" value="Genomic_DNA"/>
</dbReference>
<reference evidence="3 4" key="2">
    <citation type="journal article" date="2009" name="PLoS ONE">
        <title>An integrated genetic and cytogenetic map of the cucumber genome.</title>
        <authorList>
            <person name="Ren Y."/>
            <person name="Zhang Z."/>
            <person name="Liu J."/>
            <person name="Staub J.E."/>
            <person name="Han Y."/>
            <person name="Cheng Z."/>
            <person name="Li X."/>
            <person name="Lu J."/>
            <person name="Miao H."/>
            <person name="Kang H."/>
            <person name="Xie B."/>
            <person name="Gu X."/>
            <person name="Wang X."/>
            <person name="Du Y."/>
            <person name="Jin W."/>
            <person name="Huang S."/>
        </authorList>
    </citation>
    <scope>NUCLEOTIDE SEQUENCE [LARGE SCALE GENOMIC DNA]</scope>
    <source>
        <strain evidence="4">cv. 9930</strain>
    </source>
</reference>
<proteinExistence type="predicted"/>
<dbReference type="PANTHER" id="PTHR35718:SF1">
    <property type="entry name" value="EXPRESSED PROTEIN"/>
    <property type="match status" value="1"/>
</dbReference>
<feature type="transmembrane region" description="Helical" evidence="1">
    <location>
        <begin position="99"/>
        <end position="120"/>
    </location>
</feature>
<keyword evidence="1" id="KW-1133">Transmembrane helix</keyword>
<feature type="signal peptide" evidence="2">
    <location>
        <begin position="1"/>
        <end position="22"/>
    </location>
</feature>
<reference evidence="3 4" key="3">
    <citation type="journal article" date="2010" name="BMC Genomics">
        <title>Transcriptome sequencing and comparative analysis of cucumber flowers with different sex types.</title>
        <authorList>
            <person name="Guo S."/>
            <person name="Zheng Y."/>
            <person name="Joung J.G."/>
            <person name="Liu S."/>
            <person name="Zhang Z."/>
            <person name="Crasta O.R."/>
            <person name="Sobral B.W."/>
            <person name="Xu Y."/>
            <person name="Huang S."/>
            <person name="Fei Z."/>
        </authorList>
    </citation>
    <scope>NUCLEOTIDE SEQUENCE [LARGE SCALE GENOMIC DNA]</scope>
    <source>
        <strain evidence="4">cv. 9930</strain>
    </source>
</reference>
<sequence>MTRMLTFLFCLASFTFLSIARADGRAPHGLVYESPVAFSPMAYDFFHPSTQNPSGKDPCGDSKCSPLPLAAQVQSTPAKESKYSTTIQSSNHRVGAGGILGIVFGITFAVFLTMGVYYVLRTRQANANRAMSAAQPSA</sequence>
<name>A0A0A0LV85_CUCSA</name>
<keyword evidence="1" id="KW-0812">Transmembrane</keyword>
<feature type="chain" id="PRO_5001973138" description="Transmembrane protein" evidence="2">
    <location>
        <begin position="23"/>
        <end position="138"/>
    </location>
</feature>
<evidence type="ECO:0000256" key="2">
    <source>
        <dbReference type="SAM" id="SignalP"/>
    </source>
</evidence>
<gene>
    <name evidence="3" type="ORF">Csa_1G495260</name>
</gene>
<protein>
    <recommendedName>
        <fullName evidence="5">Transmembrane protein</fullName>
    </recommendedName>
</protein>
<dbReference type="Proteomes" id="UP000029981">
    <property type="component" value="Chromosome 1"/>
</dbReference>
<dbReference type="KEGG" id="csv:105435923"/>
<keyword evidence="4" id="KW-1185">Reference proteome</keyword>
<reference evidence="3 4" key="1">
    <citation type="journal article" date="2009" name="Nat. Genet.">
        <title>The genome of the cucumber, Cucumis sativus L.</title>
        <authorList>
            <person name="Huang S."/>
            <person name="Li R."/>
            <person name="Zhang Z."/>
            <person name="Li L."/>
            <person name="Gu X."/>
            <person name="Fan W."/>
            <person name="Lucas W.J."/>
            <person name="Wang X."/>
            <person name="Xie B."/>
            <person name="Ni P."/>
            <person name="Ren Y."/>
            <person name="Zhu H."/>
            <person name="Li J."/>
            <person name="Lin K."/>
            <person name="Jin W."/>
            <person name="Fei Z."/>
            <person name="Li G."/>
            <person name="Staub J."/>
            <person name="Kilian A."/>
            <person name="van der Vossen E.A."/>
            <person name="Wu Y."/>
            <person name="Guo J."/>
            <person name="He J."/>
            <person name="Jia Z."/>
            <person name="Ren Y."/>
            <person name="Tian G."/>
            <person name="Lu Y."/>
            <person name="Ruan J."/>
            <person name="Qian W."/>
            <person name="Wang M."/>
            <person name="Huang Q."/>
            <person name="Li B."/>
            <person name="Xuan Z."/>
            <person name="Cao J."/>
            <person name="Asan"/>
            <person name="Wu Z."/>
            <person name="Zhang J."/>
            <person name="Cai Q."/>
            <person name="Bai Y."/>
            <person name="Zhao B."/>
            <person name="Han Y."/>
            <person name="Li Y."/>
            <person name="Li X."/>
            <person name="Wang S."/>
            <person name="Shi Q."/>
            <person name="Liu S."/>
            <person name="Cho W.K."/>
            <person name="Kim J.Y."/>
            <person name="Xu Y."/>
            <person name="Heller-Uszynska K."/>
            <person name="Miao H."/>
            <person name="Cheng Z."/>
            <person name="Zhang S."/>
            <person name="Wu J."/>
            <person name="Yang Y."/>
            <person name="Kang H."/>
            <person name="Li M."/>
            <person name="Liang H."/>
            <person name="Ren X."/>
            <person name="Shi Z."/>
            <person name="Wen M."/>
            <person name="Jian M."/>
            <person name="Yang H."/>
            <person name="Zhang G."/>
            <person name="Yang Z."/>
            <person name="Chen R."/>
            <person name="Liu S."/>
            <person name="Li J."/>
            <person name="Ma L."/>
            <person name="Liu H."/>
            <person name="Zhou Y."/>
            <person name="Zhao J."/>
            <person name="Fang X."/>
            <person name="Li G."/>
            <person name="Fang L."/>
            <person name="Li Y."/>
            <person name="Liu D."/>
            <person name="Zheng H."/>
            <person name="Zhang Y."/>
            <person name="Qin N."/>
            <person name="Li Z."/>
            <person name="Yang G."/>
            <person name="Yang S."/>
            <person name="Bolund L."/>
            <person name="Kristiansen K."/>
            <person name="Zheng H."/>
            <person name="Li S."/>
            <person name="Zhang X."/>
            <person name="Yang H."/>
            <person name="Wang J."/>
            <person name="Sun R."/>
            <person name="Zhang B."/>
            <person name="Jiang S."/>
            <person name="Wang J."/>
            <person name="Du Y."/>
            <person name="Li S."/>
        </authorList>
    </citation>
    <scope>NUCLEOTIDE SEQUENCE [LARGE SCALE GENOMIC DNA]</scope>
    <source>
        <strain evidence="4">cv. 9930</strain>
    </source>
</reference>
<keyword evidence="2" id="KW-0732">Signal</keyword>
<dbReference type="OrthoDB" id="1929763at2759"/>
<dbReference type="AlphaFoldDB" id="A0A0A0LV85"/>
<dbReference type="STRING" id="3659.A0A0A0LV85"/>
<reference evidence="3 4" key="4">
    <citation type="journal article" date="2011" name="BMC Genomics">
        <title>RNA-Seq improves annotation of protein-coding genes in the cucumber genome.</title>
        <authorList>
            <person name="Li Z."/>
            <person name="Zhang Z."/>
            <person name="Yan P."/>
            <person name="Huang S."/>
            <person name="Fei Z."/>
            <person name="Lin K."/>
        </authorList>
    </citation>
    <scope>NUCLEOTIDE SEQUENCE [LARGE SCALE GENOMIC DNA]</scope>
    <source>
        <strain evidence="4">cv. 9930</strain>
    </source>
</reference>
<evidence type="ECO:0000313" key="4">
    <source>
        <dbReference type="Proteomes" id="UP000029981"/>
    </source>
</evidence>
<dbReference type="Gramene" id="KGN65678">
    <property type="protein sequence ID" value="KGN65678"/>
    <property type="gene ID" value="Csa_1G495260"/>
</dbReference>
<evidence type="ECO:0000313" key="3">
    <source>
        <dbReference type="EMBL" id="KGN65678.1"/>
    </source>
</evidence>
<dbReference type="OMA" id="KANYVQS"/>
<evidence type="ECO:0000256" key="1">
    <source>
        <dbReference type="SAM" id="Phobius"/>
    </source>
</evidence>
<organism evidence="3 4">
    <name type="scientific">Cucumis sativus</name>
    <name type="common">Cucumber</name>
    <dbReference type="NCBI Taxonomy" id="3659"/>
    <lineage>
        <taxon>Eukaryota</taxon>
        <taxon>Viridiplantae</taxon>
        <taxon>Streptophyta</taxon>
        <taxon>Embryophyta</taxon>
        <taxon>Tracheophyta</taxon>
        <taxon>Spermatophyta</taxon>
        <taxon>Magnoliopsida</taxon>
        <taxon>eudicotyledons</taxon>
        <taxon>Gunneridae</taxon>
        <taxon>Pentapetalae</taxon>
        <taxon>rosids</taxon>
        <taxon>fabids</taxon>
        <taxon>Cucurbitales</taxon>
        <taxon>Cucurbitaceae</taxon>
        <taxon>Benincaseae</taxon>
        <taxon>Cucumis</taxon>
    </lineage>
</organism>